<feature type="region of interest" description="Disordered" evidence="4">
    <location>
        <begin position="480"/>
        <end position="501"/>
    </location>
</feature>
<gene>
    <name evidence="5" type="ORF">MNODULE_17490</name>
</gene>
<reference evidence="5 6" key="1">
    <citation type="journal article" date="2020" name="Nature">
        <title>Bacterial chemolithoautotrophy via manganese oxidation.</title>
        <authorList>
            <person name="Yu H."/>
            <person name="Leadbetter J.R."/>
        </authorList>
    </citation>
    <scope>NUCLEOTIDE SEQUENCE [LARGE SCALE GENOMIC DNA]</scope>
    <source>
        <strain evidence="5 6">Mn-1</strain>
    </source>
</reference>
<evidence type="ECO:0000313" key="5">
    <source>
        <dbReference type="EMBL" id="NKE72548.1"/>
    </source>
</evidence>
<dbReference type="SMART" id="SM00028">
    <property type="entry name" value="TPR"/>
    <property type="match status" value="10"/>
</dbReference>
<evidence type="ECO:0000256" key="1">
    <source>
        <dbReference type="ARBA" id="ARBA00022737"/>
    </source>
</evidence>
<dbReference type="InterPro" id="IPR038440">
    <property type="entry name" value="FimV_C_sf"/>
</dbReference>
<dbReference type="Pfam" id="PF13432">
    <property type="entry name" value="TPR_16"/>
    <property type="match status" value="2"/>
</dbReference>
<feature type="compositionally biased region" description="Pro residues" evidence="4">
    <location>
        <begin position="224"/>
        <end position="236"/>
    </location>
</feature>
<evidence type="ECO:0000313" key="6">
    <source>
        <dbReference type="Proteomes" id="UP000534783"/>
    </source>
</evidence>
<feature type="compositionally biased region" description="Basic and acidic residues" evidence="4">
    <location>
        <begin position="711"/>
        <end position="721"/>
    </location>
</feature>
<feature type="compositionally biased region" description="Pro residues" evidence="4">
    <location>
        <begin position="253"/>
        <end position="272"/>
    </location>
</feature>
<dbReference type="PANTHER" id="PTHR45586">
    <property type="entry name" value="TPR REPEAT-CONTAINING PROTEIN PA4667"/>
    <property type="match status" value="1"/>
</dbReference>
<dbReference type="AlphaFoldDB" id="A0A7X6ICD9"/>
<feature type="region of interest" description="Disordered" evidence="4">
    <location>
        <begin position="939"/>
        <end position="975"/>
    </location>
</feature>
<dbReference type="Proteomes" id="UP000534783">
    <property type="component" value="Unassembled WGS sequence"/>
</dbReference>
<comment type="caution">
    <text evidence="5">The sequence shown here is derived from an EMBL/GenBank/DDBJ whole genome shotgun (WGS) entry which is preliminary data.</text>
</comment>
<dbReference type="InterPro" id="IPR019734">
    <property type="entry name" value="TPR_rpt"/>
</dbReference>
<dbReference type="SUPFAM" id="SSF48452">
    <property type="entry name" value="TPR-like"/>
    <property type="match status" value="3"/>
</dbReference>
<feature type="region of interest" description="Disordered" evidence="4">
    <location>
        <begin position="743"/>
        <end position="774"/>
    </location>
</feature>
<dbReference type="Pfam" id="PF13181">
    <property type="entry name" value="TPR_8"/>
    <property type="match status" value="1"/>
</dbReference>
<evidence type="ECO:0000256" key="4">
    <source>
        <dbReference type="SAM" id="MobiDB-lite"/>
    </source>
</evidence>
<evidence type="ECO:0000256" key="2">
    <source>
        <dbReference type="ARBA" id="ARBA00022803"/>
    </source>
</evidence>
<feature type="compositionally biased region" description="Polar residues" evidence="4">
    <location>
        <begin position="946"/>
        <end position="955"/>
    </location>
</feature>
<keyword evidence="2 3" id="KW-0802">TPR repeat</keyword>
<proteinExistence type="predicted"/>
<feature type="region of interest" description="Disordered" evidence="4">
    <location>
        <begin position="206"/>
        <end position="272"/>
    </location>
</feature>
<name>A0A7X6ICD9_9BACT</name>
<dbReference type="EMBL" id="VTOW01000003">
    <property type="protein sequence ID" value="NKE72548.1"/>
    <property type="molecule type" value="Genomic_DNA"/>
</dbReference>
<organism evidence="5 6">
    <name type="scientific">Candidatus Manganitrophus noduliformans</name>
    <dbReference type="NCBI Taxonomy" id="2606439"/>
    <lineage>
        <taxon>Bacteria</taxon>
        <taxon>Pseudomonadati</taxon>
        <taxon>Nitrospirota</taxon>
        <taxon>Nitrospiria</taxon>
        <taxon>Candidatus Troglogloeales</taxon>
        <taxon>Candidatus Manganitrophaceae</taxon>
        <taxon>Candidatus Manganitrophus</taxon>
    </lineage>
</organism>
<dbReference type="PANTHER" id="PTHR45586:SF1">
    <property type="entry name" value="LIPOPOLYSACCHARIDE ASSEMBLY PROTEIN B"/>
    <property type="match status" value="1"/>
</dbReference>
<dbReference type="PROSITE" id="PS50005">
    <property type="entry name" value="TPR"/>
    <property type="match status" value="1"/>
</dbReference>
<dbReference type="InterPro" id="IPR051012">
    <property type="entry name" value="CellSynth/LPSAsmb/PSIAsmb"/>
</dbReference>
<dbReference type="Gene3D" id="1.20.58.2200">
    <property type="match status" value="1"/>
</dbReference>
<sequence>MEGISLSSDKSSIIEKAQKLAAKGQIDKAIEEWQKLIAETPNDGNIYNTIGDLHLKANHTKEAIAAYLKAADAFRGAGFELKSIAVFKKIVKIDPTRMDVYEKLADVHAERGLVANAAEDYLKVAKHYAKEGDMQSSIAVYRKLANLDPKNFAVRQKLAEICQKWGLAKEAIEEYSKVLSIFKDRQMTSEAQEVIDKVMKIDPAFTGTTSSVDENVSAEKSPASIPPPIAEAPPPQEEVSSQEVSLPQEASSPPSPSEPIIPPAVEPAPEEAPPLSIRMEKAFQDGDWSAAEPLVEEVQDQPAEAFAYLSKWVDFFLERDSSPKAFSILQKAVSLAESHQLFSEGRSLIQRYLAANPEQVSAHQLLGESFERSGEEGEAIQCYSKIISLLHQQRSMTDAQAYYEEIQSRLPGISEDAHCRRLFEPEEAAAEEAAIEELPLESLEEPLQAEAAAPVIEEALPELEPAAEELPEPMDINEVSQAPAESVSAESGSAETPESPVEEVSEATFQGHLTEAEVYIKYGLNSKAIEQLTLLRKLAPSREEPHLQLKELYLKEGMREEAVQECLFLSELYGKIDAEDKRTAVLEEMRALDPEGQYRQEAVPEIADEGSAPAIEALDMPAAPTEGIGELSQEVEPLSVLEEGDSSSQEELLQEPDEVKIKLTQAEEYIQEGKKEAAKSLLWEILKRDSGCAEARLMLLNLQAKEKEKKKVSSDVEREVVTDPPPTGEEISFEGLSELEESLDGLLSDEGGEDSSESEQISEEISSEKAEEPAREEYIDLKSIFGEELNTEADDSFDISIPGLEDSINDLKANIQRGHDEQEYETHYNLGIAYKEMGLIPEAIKEFELAFQGNLRFQDASSMLASCYKENGMIDNAVEIIQNALEDPRCKNENVTALKYELAMLYEIQGVLDQAKVLYEQIYLLDPTFRDVAAKKTIKAERQEDTTNPTVSSISEPAKKPKRQDSKKKDRISYL</sequence>
<dbReference type="Gene3D" id="1.25.40.10">
    <property type="entry name" value="Tetratricopeptide repeat domain"/>
    <property type="match status" value="4"/>
</dbReference>
<evidence type="ECO:0000256" key="3">
    <source>
        <dbReference type="PROSITE-ProRule" id="PRU00339"/>
    </source>
</evidence>
<feature type="repeat" description="TPR" evidence="3">
    <location>
        <begin position="118"/>
        <end position="151"/>
    </location>
</feature>
<keyword evidence="1" id="KW-0677">Repeat</keyword>
<keyword evidence="6" id="KW-1185">Reference proteome</keyword>
<dbReference type="InterPro" id="IPR011990">
    <property type="entry name" value="TPR-like_helical_dom_sf"/>
</dbReference>
<accession>A0A7X6ICD9</accession>
<feature type="compositionally biased region" description="Acidic residues" evidence="4">
    <location>
        <begin position="750"/>
        <end position="762"/>
    </location>
</feature>
<feature type="region of interest" description="Disordered" evidence="4">
    <location>
        <begin position="711"/>
        <end position="731"/>
    </location>
</feature>
<feature type="compositionally biased region" description="Low complexity" evidence="4">
    <location>
        <begin position="482"/>
        <end position="499"/>
    </location>
</feature>
<protein>
    <submittedName>
        <fullName evidence="5">Tetratricopeptide repeat protein</fullName>
    </submittedName>
</protein>
<feature type="compositionally biased region" description="Basic and acidic residues" evidence="4">
    <location>
        <begin position="957"/>
        <end position="975"/>
    </location>
</feature>